<proteinExistence type="predicted"/>
<evidence type="ECO:0000256" key="1">
    <source>
        <dbReference type="PROSITE-ProRule" id="PRU00497"/>
    </source>
</evidence>
<dbReference type="AlphaFoldDB" id="A0A6A4VZ35"/>
<evidence type="ECO:0000256" key="2">
    <source>
        <dbReference type="SAM" id="SignalP"/>
    </source>
</evidence>
<dbReference type="PANTHER" id="PTHR10380">
    <property type="entry name" value="CUTICLE PROTEIN"/>
    <property type="match status" value="1"/>
</dbReference>
<keyword evidence="4" id="KW-1185">Reference proteome</keyword>
<dbReference type="InterPro" id="IPR000618">
    <property type="entry name" value="Insect_cuticle"/>
</dbReference>
<dbReference type="GO" id="GO:0062129">
    <property type="term" value="C:chitin-based extracellular matrix"/>
    <property type="evidence" value="ECO:0007669"/>
    <property type="project" value="TreeGrafter"/>
</dbReference>
<name>A0A6A4VZ35_AMPAM</name>
<dbReference type="Proteomes" id="UP000440578">
    <property type="component" value="Unassembled WGS sequence"/>
</dbReference>
<sequence>MLGKVILVAVIGAVLAQKPEEVRSGLQDVAILNEKRSHDVSGKYDFGFAAEDGTARVEEKTDDGEVRGQYQYVNDDGETVVVKYTAADL</sequence>
<protein>
    <submittedName>
        <fullName evidence="3">Larval cuticle protein 16/17</fullName>
    </submittedName>
</protein>
<reference evidence="3 4" key="1">
    <citation type="submission" date="2019-07" db="EMBL/GenBank/DDBJ databases">
        <title>Draft genome assembly of a fouling barnacle, Amphibalanus amphitrite (Darwin, 1854): The first reference genome for Thecostraca.</title>
        <authorList>
            <person name="Kim W."/>
        </authorList>
    </citation>
    <scope>NUCLEOTIDE SEQUENCE [LARGE SCALE GENOMIC DNA]</scope>
    <source>
        <strain evidence="3">SNU_AA5</strain>
        <tissue evidence="3">Soma without cirri and trophi</tissue>
    </source>
</reference>
<keyword evidence="2" id="KW-0732">Signal</keyword>
<evidence type="ECO:0000313" key="3">
    <source>
        <dbReference type="EMBL" id="KAF0296834.1"/>
    </source>
</evidence>
<dbReference type="GO" id="GO:0008010">
    <property type="term" value="F:structural constituent of chitin-based larval cuticle"/>
    <property type="evidence" value="ECO:0007669"/>
    <property type="project" value="TreeGrafter"/>
</dbReference>
<dbReference type="PANTHER" id="PTHR10380:SF160">
    <property type="entry name" value="CUTICULAR PROTEIN 100A"/>
    <property type="match status" value="1"/>
</dbReference>
<dbReference type="EMBL" id="VIIS01001530">
    <property type="protein sequence ID" value="KAF0296834.1"/>
    <property type="molecule type" value="Genomic_DNA"/>
</dbReference>
<dbReference type="InterPro" id="IPR050468">
    <property type="entry name" value="Cuticle_Struct_Prot"/>
</dbReference>
<organism evidence="3 4">
    <name type="scientific">Amphibalanus amphitrite</name>
    <name type="common">Striped barnacle</name>
    <name type="synonym">Balanus amphitrite</name>
    <dbReference type="NCBI Taxonomy" id="1232801"/>
    <lineage>
        <taxon>Eukaryota</taxon>
        <taxon>Metazoa</taxon>
        <taxon>Ecdysozoa</taxon>
        <taxon>Arthropoda</taxon>
        <taxon>Crustacea</taxon>
        <taxon>Multicrustacea</taxon>
        <taxon>Cirripedia</taxon>
        <taxon>Thoracica</taxon>
        <taxon>Thoracicalcarea</taxon>
        <taxon>Balanomorpha</taxon>
        <taxon>Balanoidea</taxon>
        <taxon>Balanidae</taxon>
        <taxon>Amphibalaninae</taxon>
        <taxon>Amphibalanus</taxon>
    </lineage>
</organism>
<dbReference type="OrthoDB" id="6377716at2759"/>
<feature type="signal peptide" evidence="2">
    <location>
        <begin position="1"/>
        <end position="16"/>
    </location>
</feature>
<feature type="chain" id="PRO_5025475710" evidence="2">
    <location>
        <begin position="17"/>
        <end position="89"/>
    </location>
</feature>
<evidence type="ECO:0000313" key="4">
    <source>
        <dbReference type="Proteomes" id="UP000440578"/>
    </source>
</evidence>
<dbReference type="PRINTS" id="PR00947">
    <property type="entry name" value="CUTICLE"/>
</dbReference>
<accession>A0A6A4VZ35</accession>
<comment type="caution">
    <text evidence="3">The sequence shown here is derived from an EMBL/GenBank/DDBJ whole genome shotgun (WGS) entry which is preliminary data.</text>
</comment>
<gene>
    <name evidence="3" type="ORF">FJT64_005740</name>
</gene>
<keyword evidence="1" id="KW-0193">Cuticle</keyword>
<dbReference type="Pfam" id="PF00379">
    <property type="entry name" value="Chitin_bind_4"/>
    <property type="match status" value="1"/>
</dbReference>
<dbReference type="PROSITE" id="PS51155">
    <property type="entry name" value="CHIT_BIND_RR_2"/>
    <property type="match status" value="1"/>
</dbReference>